<dbReference type="CDD" id="cd00609">
    <property type="entry name" value="AAT_like"/>
    <property type="match status" value="1"/>
</dbReference>
<dbReference type="EMBL" id="JAJEKE010000022">
    <property type="protein sequence ID" value="MCQ1531417.1"/>
    <property type="molecule type" value="Genomic_DNA"/>
</dbReference>
<dbReference type="InterPro" id="IPR050596">
    <property type="entry name" value="AspAT/PAT-like"/>
</dbReference>
<evidence type="ECO:0000256" key="1">
    <source>
        <dbReference type="ARBA" id="ARBA00001933"/>
    </source>
</evidence>
<dbReference type="PANTHER" id="PTHR46383:SF1">
    <property type="entry name" value="ASPARTATE AMINOTRANSFERASE"/>
    <property type="match status" value="1"/>
</dbReference>
<evidence type="ECO:0000313" key="8">
    <source>
        <dbReference type="EMBL" id="MCQ1531417.1"/>
    </source>
</evidence>
<keyword evidence="9" id="KW-1185">Reference proteome</keyword>
<dbReference type="Gene3D" id="3.40.640.10">
    <property type="entry name" value="Type I PLP-dependent aspartate aminotransferase-like (Major domain)"/>
    <property type="match status" value="1"/>
</dbReference>
<evidence type="ECO:0000313" key="9">
    <source>
        <dbReference type="Proteomes" id="UP001651880"/>
    </source>
</evidence>
<evidence type="ECO:0000256" key="5">
    <source>
        <dbReference type="ARBA" id="ARBA00022898"/>
    </source>
</evidence>
<sequence length="405" mass="44454">MIVKKMTPAFQKAEGGLFSAVEKADVGDAVLKMGERGVALMMWADPFYPHPSIPPHVAQAMTDSINSGFASHYTAPIGNSELKVEIAKKLKKINGIEVEPQKNILITPGSDSGLFFAMLLFIDKGDEVMIIDPSYPNNFQNTEIMGGKVVRIPVYAEDGYQFRIEEFEKRLTPKTKMIVLTNPNNPTTAVYRREKLSSLADFAIKNDLVVVVDQAFEQPCFDGIEMVSIAALPGMWERTVSVFSISKGMGLSGLRVGYIVADAKVIDKMYGTAVTVIGAANTTAQLGAIAALRDDSFMESYFQSFDRRRKIVYELLHDVPGVSMIMSESGFLSWVDVSRLGTGSEITSYLNDEALVAINSGAPYGNEGRGHVRIVHGALNEDQLREAVIRMRKALIKLAEKKGVK</sequence>
<evidence type="ECO:0000259" key="7">
    <source>
        <dbReference type="Pfam" id="PF00155"/>
    </source>
</evidence>
<evidence type="ECO:0000256" key="4">
    <source>
        <dbReference type="ARBA" id="ARBA00022679"/>
    </source>
</evidence>
<keyword evidence="4 6" id="KW-0808">Transferase</keyword>
<dbReference type="RefSeq" id="WP_255228950.1">
    <property type="nucleotide sequence ID" value="NZ_JAJEKE010000022.1"/>
</dbReference>
<dbReference type="GO" id="GO:0008483">
    <property type="term" value="F:transaminase activity"/>
    <property type="evidence" value="ECO:0007669"/>
    <property type="project" value="UniProtKB-KW"/>
</dbReference>
<dbReference type="Proteomes" id="UP001651880">
    <property type="component" value="Unassembled WGS sequence"/>
</dbReference>
<comment type="similarity">
    <text evidence="2 6">Belongs to the class-I pyridoxal-phosphate-dependent aminotransferase family.</text>
</comment>
<dbReference type="Pfam" id="PF00155">
    <property type="entry name" value="Aminotran_1_2"/>
    <property type="match status" value="1"/>
</dbReference>
<feature type="domain" description="Aminotransferase class I/classII large" evidence="7">
    <location>
        <begin position="53"/>
        <end position="388"/>
    </location>
</feature>
<keyword evidence="3 6" id="KW-0032">Aminotransferase</keyword>
<protein>
    <recommendedName>
        <fullName evidence="6">Aminotransferase</fullName>
        <ecNumber evidence="6">2.6.1.-</ecNumber>
    </recommendedName>
</protein>
<organism evidence="8 9">
    <name type="scientific">Lutispora saccharofermentans</name>
    <dbReference type="NCBI Taxonomy" id="3024236"/>
    <lineage>
        <taxon>Bacteria</taxon>
        <taxon>Bacillati</taxon>
        <taxon>Bacillota</taxon>
        <taxon>Clostridia</taxon>
        <taxon>Lutisporales</taxon>
        <taxon>Lutisporaceae</taxon>
        <taxon>Lutispora</taxon>
    </lineage>
</organism>
<dbReference type="PANTHER" id="PTHR46383">
    <property type="entry name" value="ASPARTATE AMINOTRANSFERASE"/>
    <property type="match status" value="1"/>
</dbReference>
<dbReference type="SUPFAM" id="SSF53383">
    <property type="entry name" value="PLP-dependent transferases"/>
    <property type="match status" value="1"/>
</dbReference>
<keyword evidence="5" id="KW-0663">Pyridoxal phosphate</keyword>
<dbReference type="PROSITE" id="PS00105">
    <property type="entry name" value="AA_TRANSFER_CLASS_1"/>
    <property type="match status" value="1"/>
</dbReference>
<comment type="cofactor">
    <cofactor evidence="1 6">
        <name>pyridoxal 5'-phosphate</name>
        <dbReference type="ChEBI" id="CHEBI:597326"/>
    </cofactor>
</comment>
<dbReference type="InterPro" id="IPR004839">
    <property type="entry name" value="Aminotransferase_I/II_large"/>
</dbReference>
<reference evidence="8 9" key="1">
    <citation type="submission" date="2021-10" db="EMBL/GenBank/DDBJ databases">
        <title>Lutispora strain m25 sp. nov., a thermophilic, non-spore-forming bacterium isolated from a lab-scale methanogenic bioreactor digesting anaerobic sludge.</title>
        <authorList>
            <person name="El Houari A."/>
            <person name="Mcdonald J."/>
        </authorList>
    </citation>
    <scope>NUCLEOTIDE SEQUENCE [LARGE SCALE GENOMIC DNA]</scope>
    <source>
        <strain evidence="9">m25</strain>
    </source>
</reference>
<evidence type="ECO:0000256" key="3">
    <source>
        <dbReference type="ARBA" id="ARBA00022576"/>
    </source>
</evidence>
<dbReference type="InterPro" id="IPR015422">
    <property type="entry name" value="PyrdxlP-dep_Trfase_small"/>
</dbReference>
<gene>
    <name evidence="8" type="ORF">LJD61_18010</name>
</gene>
<dbReference type="InterPro" id="IPR015421">
    <property type="entry name" value="PyrdxlP-dep_Trfase_major"/>
</dbReference>
<accession>A0ABT1NJG3</accession>
<proteinExistence type="inferred from homology"/>
<name>A0ABT1NJG3_9FIRM</name>
<evidence type="ECO:0000256" key="6">
    <source>
        <dbReference type="RuleBase" id="RU000481"/>
    </source>
</evidence>
<dbReference type="InterPro" id="IPR015424">
    <property type="entry name" value="PyrdxlP-dep_Trfase"/>
</dbReference>
<dbReference type="EC" id="2.6.1.-" evidence="6"/>
<dbReference type="Gene3D" id="3.90.1150.10">
    <property type="entry name" value="Aspartate Aminotransferase, domain 1"/>
    <property type="match status" value="1"/>
</dbReference>
<comment type="caution">
    <text evidence="8">The sequence shown here is derived from an EMBL/GenBank/DDBJ whole genome shotgun (WGS) entry which is preliminary data.</text>
</comment>
<dbReference type="InterPro" id="IPR004838">
    <property type="entry name" value="NHTrfase_class1_PyrdxlP-BS"/>
</dbReference>
<evidence type="ECO:0000256" key="2">
    <source>
        <dbReference type="ARBA" id="ARBA00007441"/>
    </source>
</evidence>